<name>A0AAV7KG14_9METZ</name>
<sequence>MFNNEKNSNKYIELVFDCTRLCDWNVHREKFRINEKYFHPTIEYLQNLIEGELNIPRVCQIDISIDDIKLNCSPKGSIIKSLPRDLYRRTKPIHMTLRYYTTCTSFSSMVQLLDRLYIAIQNLEYLKVGQVLEVIGSYFNELNDWGSLESTGDYIFLSNVGFIDILVGFIQHIHKLLLSKISTETLGSLDLENNKEHTNLFPAIQMPCFCLGISQGLLWNFGANVEERILLYKKGFLHLSFATLEISDMLKKCGNIRFVGLGELLFSQTFGGFSGLSEIWTIAGELCSNRNFLKVLQDTFLTIPNPNNELDVSIASCTFMILSSHCELSNNFMSIGTYNEVIQYYYNKIDIMNDYGDKCYCVCLSLVNMLNTPGTWNMDHILPDQILQIWENFLDQFSPSNVSKFEKDHSYIWGSLEPFTLLYFSPKNSYLGFQQLSTNSVSNRRFIETYIKLALFSLEVVLMLEGNLDLLLKQNIFTHLLIADWKIGKIVEELRKYYPNLVHFPVPSLYDISGMTAIREGLGSYSEFFHS</sequence>
<reference evidence="1 2" key="1">
    <citation type="journal article" date="2023" name="BMC Biol.">
        <title>The compact genome of the sponge Oopsacas minuta (Hexactinellida) is lacking key metazoan core genes.</title>
        <authorList>
            <person name="Santini S."/>
            <person name="Schenkelaars Q."/>
            <person name="Jourda C."/>
            <person name="Duchesne M."/>
            <person name="Belahbib H."/>
            <person name="Rocher C."/>
            <person name="Selva M."/>
            <person name="Riesgo A."/>
            <person name="Vervoort M."/>
            <person name="Leys S.P."/>
            <person name="Kodjabachian L."/>
            <person name="Le Bivic A."/>
            <person name="Borchiellini C."/>
            <person name="Claverie J.M."/>
            <person name="Renard E."/>
        </authorList>
    </citation>
    <scope>NUCLEOTIDE SEQUENCE [LARGE SCALE GENOMIC DNA]</scope>
    <source>
        <strain evidence="1">SPO-2</strain>
    </source>
</reference>
<comment type="caution">
    <text evidence="1">The sequence shown here is derived from an EMBL/GenBank/DDBJ whole genome shotgun (WGS) entry which is preliminary data.</text>
</comment>
<keyword evidence="2" id="KW-1185">Reference proteome</keyword>
<accession>A0AAV7KG14</accession>
<dbReference type="EMBL" id="JAKMXF010000044">
    <property type="protein sequence ID" value="KAI6660016.1"/>
    <property type="molecule type" value="Genomic_DNA"/>
</dbReference>
<evidence type="ECO:0000313" key="1">
    <source>
        <dbReference type="EMBL" id="KAI6660016.1"/>
    </source>
</evidence>
<protein>
    <submittedName>
        <fullName evidence="1">Uncharacterized protein</fullName>
    </submittedName>
</protein>
<gene>
    <name evidence="1" type="ORF">LOD99_14357</name>
</gene>
<evidence type="ECO:0000313" key="2">
    <source>
        <dbReference type="Proteomes" id="UP001165289"/>
    </source>
</evidence>
<organism evidence="1 2">
    <name type="scientific">Oopsacas minuta</name>
    <dbReference type="NCBI Taxonomy" id="111878"/>
    <lineage>
        <taxon>Eukaryota</taxon>
        <taxon>Metazoa</taxon>
        <taxon>Porifera</taxon>
        <taxon>Hexactinellida</taxon>
        <taxon>Hexasterophora</taxon>
        <taxon>Lyssacinosida</taxon>
        <taxon>Leucopsacidae</taxon>
        <taxon>Oopsacas</taxon>
    </lineage>
</organism>
<dbReference type="AlphaFoldDB" id="A0AAV7KG14"/>
<proteinExistence type="predicted"/>
<dbReference type="Proteomes" id="UP001165289">
    <property type="component" value="Unassembled WGS sequence"/>
</dbReference>